<evidence type="ECO:0000256" key="7">
    <source>
        <dbReference type="ARBA" id="ARBA00023163"/>
    </source>
</evidence>
<protein>
    <recommendedName>
        <fullName evidence="2">Basic leucine zipper transcriptional factor ATF-like</fullName>
    </recommendedName>
    <alternativeName>
        <fullName evidence="9">B-cell-activating transcription factor</fullName>
    </alternativeName>
</protein>
<evidence type="ECO:0000256" key="10">
    <source>
        <dbReference type="ARBA" id="ARBA00059911"/>
    </source>
</evidence>
<name>A0AAV7RYH0_PLEWA</name>
<organism evidence="13 14">
    <name type="scientific">Pleurodeles waltl</name>
    <name type="common">Iberian ribbed newt</name>
    <dbReference type="NCBI Taxonomy" id="8319"/>
    <lineage>
        <taxon>Eukaryota</taxon>
        <taxon>Metazoa</taxon>
        <taxon>Chordata</taxon>
        <taxon>Craniata</taxon>
        <taxon>Vertebrata</taxon>
        <taxon>Euteleostomi</taxon>
        <taxon>Amphibia</taxon>
        <taxon>Batrachia</taxon>
        <taxon>Caudata</taxon>
        <taxon>Salamandroidea</taxon>
        <taxon>Salamandridae</taxon>
        <taxon>Pleurodelinae</taxon>
        <taxon>Pleurodeles</taxon>
    </lineage>
</organism>
<keyword evidence="8" id="KW-0539">Nucleus</keyword>
<evidence type="ECO:0000256" key="9">
    <source>
        <dbReference type="ARBA" id="ARBA00029907"/>
    </source>
</evidence>
<dbReference type="SUPFAM" id="SSF57959">
    <property type="entry name" value="Leucine zipper domain"/>
    <property type="match status" value="1"/>
</dbReference>
<evidence type="ECO:0000256" key="8">
    <source>
        <dbReference type="ARBA" id="ARBA00023242"/>
    </source>
</evidence>
<comment type="caution">
    <text evidence="13">The sequence shown here is derived from an EMBL/GenBank/DDBJ whole genome shotgun (WGS) entry which is preliminary data.</text>
</comment>
<evidence type="ECO:0000256" key="11">
    <source>
        <dbReference type="SAM" id="MobiDB-lite"/>
    </source>
</evidence>
<dbReference type="PRINTS" id="PR00042">
    <property type="entry name" value="LEUZIPPRFOS"/>
</dbReference>
<dbReference type="PROSITE" id="PS00036">
    <property type="entry name" value="BZIP_BASIC"/>
    <property type="match status" value="1"/>
</dbReference>
<reference evidence="13" key="1">
    <citation type="journal article" date="2022" name="bioRxiv">
        <title>Sequencing and chromosome-scale assembly of the giantPleurodeles waltlgenome.</title>
        <authorList>
            <person name="Brown T."/>
            <person name="Elewa A."/>
            <person name="Iarovenko S."/>
            <person name="Subramanian E."/>
            <person name="Araus A.J."/>
            <person name="Petzold A."/>
            <person name="Susuki M."/>
            <person name="Suzuki K.-i.T."/>
            <person name="Hayashi T."/>
            <person name="Toyoda A."/>
            <person name="Oliveira C."/>
            <person name="Osipova E."/>
            <person name="Leigh N.D."/>
            <person name="Simon A."/>
            <person name="Yun M.H."/>
        </authorList>
    </citation>
    <scope>NUCLEOTIDE SEQUENCE</scope>
    <source>
        <strain evidence="13">20211129_DDA</strain>
        <tissue evidence="13">Liver</tissue>
    </source>
</reference>
<dbReference type="GO" id="GO:0000981">
    <property type="term" value="F:DNA-binding transcription factor activity, RNA polymerase II-specific"/>
    <property type="evidence" value="ECO:0007669"/>
    <property type="project" value="TreeGrafter"/>
</dbReference>
<dbReference type="AlphaFoldDB" id="A0AAV7RYH0"/>
<dbReference type="InterPro" id="IPR000837">
    <property type="entry name" value="AP-1"/>
</dbReference>
<comment type="function">
    <text evidence="10">AP-1 family transcription factor that controls the differentiation of lineage-specific cells in the immune system: specifically mediates the differentiation of T-helper 17 cells (Th17), follicular T-helper cells (TfH), CD8(+) dendritic cells and class-switch recombination (CSR) in B-cells.</text>
</comment>
<dbReference type="PANTHER" id="PTHR23351">
    <property type="entry name" value="FOS TRANSCRIPTION FACTOR-RELATED"/>
    <property type="match status" value="1"/>
</dbReference>
<dbReference type="PROSITE" id="PS50217">
    <property type="entry name" value="BZIP"/>
    <property type="match status" value="1"/>
</dbReference>
<feature type="domain" description="BZIP" evidence="12">
    <location>
        <begin position="35"/>
        <end position="98"/>
    </location>
</feature>
<evidence type="ECO:0000256" key="3">
    <source>
        <dbReference type="ARBA" id="ARBA00022491"/>
    </source>
</evidence>
<accession>A0AAV7RYH0</accession>
<dbReference type="Pfam" id="PF00170">
    <property type="entry name" value="bZIP_1"/>
    <property type="match status" value="1"/>
</dbReference>
<evidence type="ECO:0000256" key="2">
    <source>
        <dbReference type="ARBA" id="ARBA00019754"/>
    </source>
</evidence>
<dbReference type="GO" id="GO:0000978">
    <property type="term" value="F:RNA polymerase II cis-regulatory region sequence-specific DNA binding"/>
    <property type="evidence" value="ECO:0007669"/>
    <property type="project" value="TreeGrafter"/>
</dbReference>
<dbReference type="Proteomes" id="UP001066276">
    <property type="component" value="Chromosome 5"/>
</dbReference>
<keyword evidence="6" id="KW-0010">Activator</keyword>
<feature type="region of interest" description="Disordered" evidence="11">
    <location>
        <begin position="1"/>
        <end position="63"/>
    </location>
</feature>
<evidence type="ECO:0000256" key="4">
    <source>
        <dbReference type="ARBA" id="ARBA00023015"/>
    </source>
</evidence>
<gene>
    <name evidence="13" type="ORF">NDU88_010179</name>
</gene>
<evidence type="ECO:0000313" key="13">
    <source>
        <dbReference type="EMBL" id="KAJ1157467.1"/>
    </source>
</evidence>
<dbReference type="InterPro" id="IPR046347">
    <property type="entry name" value="bZIP_sf"/>
</dbReference>
<dbReference type="FunFam" id="1.20.5.170:FF:000043">
    <property type="entry name" value="Basic leucine zipper transcriptional factor ATF-like"/>
    <property type="match status" value="1"/>
</dbReference>
<dbReference type="GO" id="GO:0005634">
    <property type="term" value="C:nucleus"/>
    <property type="evidence" value="ECO:0007669"/>
    <property type="project" value="TreeGrafter"/>
</dbReference>
<evidence type="ECO:0000256" key="6">
    <source>
        <dbReference type="ARBA" id="ARBA00023159"/>
    </source>
</evidence>
<evidence type="ECO:0000313" key="14">
    <source>
        <dbReference type="Proteomes" id="UP001066276"/>
    </source>
</evidence>
<sequence>MAGVRVSGSIFQRGSASTPSESEQDSSQVQSPELDDRKVRRREKNRVAAQRSRKKQTQKADSLHKEYECLEQENGCLKKEVAKLAEEVKRLSGVLKAHEQICPLLLRPVNLVTMPRTTDGIPHCLPR</sequence>
<evidence type="ECO:0000256" key="1">
    <source>
        <dbReference type="ARBA" id="ARBA00007163"/>
    </source>
</evidence>
<dbReference type="InterPro" id="IPR004827">
    <property type="entry name" value="bZIP"/>
</dbReference>
<keyword evidence="14" id="KW-1185">Reference proteome</keyword>
<evidence type="ECO:0000259" key="12">
    <source>
        <dbReference type="PROSITE" id="PS50217"/>
    </source>
</evidence>
<keyword evidence="4" id="KW-0805">Transcription regulation</keyword>
<comment type="similarity">
    <text evidence="1">Belongs to the bZIP family.</text>
</comment>
<evidence type="ECO:0000256" key="5">
    <source>
        <dbReference type="ARBA" id="ARBA00023125"/>
    </source>
</evidence>
<dbReference type="SMART" id="SM00338">
    <property type="entry name" value="BRLZ"/>
    <property type="match status" value="1"/>
</dbReference>
<dbReference type="EMBL" id="JANPWB010000009">
    <property type="protein sequence ID" value="KAJ1157467.1"/>
    <property type="molecule type" value="Genomic_DNA"/>
</dbReference>
<keyword evidence="5" id="KW-0238">DNA-binding</keyword>
<feature type="compositionally biased region" description="Polar residues" evidence="11">
    <location>
        <begin position="9"/>
        <end position="19"/>
    </location>
</feature>
<dbReference type="Gene3D" id="1.20.5.170">
    <property type="match status" value="1"/>
</dbReference>
<dbReference type="PANTHER" id="PTHR23351:SF13">
    <property type="entry name" value="BASIC LEUCINE ZIPPER TRANSCRIPTIONAL FACTOR ATF-LIKE 3"/>
    <property type="match status" value="1"/>
</dbReference>
<keyword evidence="3" id="KW-0678">Repressor</keyword>
<keyword evidence="7" id="KW-0804">Transcription</keyword>
<proteinExistence type="inferred from homology"/>